<protein>
    <submittedName>
        <fullName evidence="2">PTS system galactitol-specific EIIA component, Gat family</fullName>
    </submittedName>
</protein>
<dbReference type="STRING" id="112903.SAMN04490178_110121"/>
<dbReference type="InterPro" id="IPR051541">
    <property type="entry name" value="PTS_SugarTrans_NitroReg"/>
</dbReference>
<dbReference type="CDD" id="cd00211">
    <property type="entry name" value="PTS_IIA_fru"/>
    <property type="match status" value="1"/>
</dbReference>
<dbReference type="Pfam" id="PF00359">
    <property type="entry name" value="PTS_EIIA_2"/>
    <property type="match status" value="1"/>
</dbReference>
<organism evidence="2 3">
    <name type="scientific">Propionispora vibrioides</name>
    <dbReference type="NCBI Taxonomy" id="112903"/>
    <lineage>
        <taxon>Bacteria</taxon>
        <taxon>Bacillati</taxon>
        <taxon>Bacillota</taxon>
        <taxon>Negativicutes</taxon>
        <taxon>Selenomonadales</taxon>
        <taxon>Sporomusaceae</taxon>
        <taxon>Propionispora</taxon>
    </lineage>
</organism>
<feature type="domain" description="PTS EIIA type-2" evidence="1">
    <location>
        <begin position="9"/>
        <end position="157"/>
    </location>
</feature>
<evidence type="ECO:0000313" key="3">
    <source>
        <dbReference type="Proteomes" id="UP000198847"/>
    </source>
</evidence>
<dbReference type="RefSeq" id="WP_091746634.1">
    <property type="nucleotide sequence ID" value="NZ_FODY01000010.1"/>
</dbReference>
<dbReference type="InterPro" id="IPR002178">
    <property type="entry name" value="PTS_EIIA_type-2_dom"/>
</dbReference>
<dbReference type="OrthoDB" id="1633991at2"/>
<sequence>MSEIQKAVAAIDPSLVRIGVAAASCEELVAAMGTVLLEKGFVKPSYVQALLEREREFPTGIAAAGVGVAIPHSDASHVLQTTTAVWVLKEPVPFHVMGGAEEDIISVGIVFMLAINNPQDHLAFLQRLLGLFANEAIMSGIRRAGDPVIVAEIINQAI</sequence>
<dbReference type="Gene3D" id="3.40.930.10">
    <property type="entry name" value="Mannitol-specific EII, Chain A"/>
    <property type="match status" value="1"/>
</dbReference>
<proteinExistence type="predicted"/>
<dbReference type="PANTHER" id="PTHR47738">
    <property type="entry name" value="PTS SYSTEM FRUCTOSE-LIKE EIIA COMPONENT-RELATED"/>
    <property type="match status" value="1"/>
</dbReference>
<dbReference type="InterPro" id="IPR016152">
    <property type="entry name" value="PTrfase/Anion_transptr"/>
</dbReference>
<dbReference type="PROSITE" id="PS51094">
    <property type="entry name" value="PTS_EIIA_TYPE_2"/>
    <property type="match status" value="1"/>
</dbReference>
<evidence type="ECO:0000313" key="2">
    <source>
        <dbReference type="EMBL" id="SEP11422.1"/>
    </source>
</evidence>
<keyword evidence="3" id="KW-1185">Reference proteome</keyword>
<reference evidence="2 3" key="1">
    <citation type="submission" date="2016-10" db="EMBL/GenBank/DDBJ databases">
        <authorList>
            <person name="de Groot N.N."/>
        </authorList>
    </citation>
    <scope>NUCLEOTIDE SEQUENCE [LARGE SCALE GENOMIC DNA]</scope>
    <source>
        <strain evidence="2 3">DSM 13305</strain>
    </source>
</reference>
<dbReference type="SUPFAM" id="SSF55804">
    <property type="entry name" value="Phoshotransferase/anion transport protein"/>
    <property type="match status" value="1"/>
</dbReference>
<dbReference type="EMBL" id="FODY01000010">
    <property type="protein sequence ID" value="SEP11422.1"/>
    <property type="molecule type" value="Genomic_DNA"/>
</dbReference>
<dbReference type="Proteomes" id="UP000198847">
    <property type="component" value="Unassembled WGS sequence"/>
</dbReference>
<gene>
    <name evidence="2" type="ORF">SAMN04490178_110121</name>
</gene>
<dbReference type="AlphaFoldDB" id="A0A1H8V7H0"/>
<name>A0A1H8V7H0_9FIRM</name>
<dbReference type="PANTHER" id="PTHR47738:SF3">
    <property type="entry name" value="PHOSPHOTRANSFERASE SYSTEM MANNITOL_FRUCTOSE-SPECIFIC IIA DOMAIN CONTAINING PROTEIN"/>
    <property type="match status" value="1"/>
</dbReference>
<evidence type="ECO:0000259" key="1">
    <source>
        <dbReference type="PROSITE" id="PS51094"/>
    </source>
</evidence>
<accession>A0A1H8V7H0</accession>